<protein>
    <submittedName>
        <fullName evidence="2">PadR family transcriptional regulator</fullName>
    </submittedName>
</protein>
<dbReference type="EMBL" id="WOFH01000003">
    <property type="protein sequence ID" value="MUN36941.1"/>
    <property type="molecule type" value="Genomic_DNA"/>
</dbReference>
<accession>A0A7K1KXL2</accession>
<dbReference type="AlphaFoldDB" id="A0A7K1KXL2"/>
<keyword evidence="3" id="KW-1185">Reference proteome</keyword>
<dbReference type="PANTHER" id="PTHR33169:SF14">
    <property type="entry name" value="TRANSCRIPTIONAL REGULATOR RV3488"/>
    <property type="match status" value="1"/>
</dbReference>
<gene>
    <name evidence="2" type="ORF">GNZ18_10070</name>
</gene>
<organism evidence="2 3">
    <name type="scientific">Actinomadura litoris</name>
    <dbReference type="NCBI Taxonomy" id="2678616"/>
    <lineage>
        <taxon>Bacteria</taxon>
        <taxon>Bacillati</taxon>
        <taxon>Actinomycetota</taxon>
        <taxon>Actinomycetes</taxon>
        <taxon>Streptosporangiales</taxon>
        <taxon>Thermomonosporaceae</taxon>
        <taxon>Actinomadura</taxon>
    </lineage>
</organism>
<dbReference type="InterPro" id="IPR036388">
    <property type="entry name" value="WH-like_DNA-bd_sf"/>
</dbReference>
<name>A0A7K1KXL2_9ACTN</name>
<evidence type="ECO:0000313" key="3">
    <source>
        <dbReference type="Proteomes" id="UP000432015"/>
    </source>
</evidence>
<sequence length="133" mass="14146">MTVSDAGRRRSQWLRGALDLCLLAVVADAPAYGYEMVQRLRAAGLDAVAEGSIYPALGRLQREGLVESYLVEGDGGPARKYYRPTGEGRAALTAWSREWALLTDGVQAVLARVAEPARTLVPGDGGGAREGES</sequence>
<dbReference type="RefSeq" id="WP_156215968.1">
    <property type="nucleotide sequence ID" value="NZ_WOFH01000003.1"/>
</dbReference>
<dbReference type="SUPFAM" id="SSF46785">
    <property type="entry name" value="Winged helix' DNA-binding domain"/>
    <property type="match status" value="1"/>
</dbReference>
<dbReference type="Proteomes" id="UP000432015">
    <property type="component" value="Unassembled WGS sequence"/>
</dbReference>
<dbReference type="InterPro" id="IPR005149">
    <property type="entry name" value="Tscrpt_reg_PadR_N"/>
</dbReference>
<dbReference type="PANTHER" id="PTHR33169">
    <property type="entry name" value="PADR-FAMILY TRANSCRIPTIONAL REGULATOR"/>
    <property type="match status" value="1"/>
</dbReference>
<evidence type="ECO:0000259" key="1">
    <source>
        <dbReference type="Pfam" id="PF03551"/>
    </source>
</evidence>
<reference evidence="2 3" key="1">
    <citation type="submission" date="2019-11" db="EMBL/GenBank/DDBJ databases">
        <authorList>
            <person name="Cao P."/>
        </authorList>
    </citation>
    <scope>NUCLEOTIDE SEQUENCE [LARGE SCALE GENOMIC DNA]</scope>
    <source>
        <strain evidence="2 3">NEAU-AAG5</strain>
    </source>
</reference>
<dbReference type="Pfam" id="PF03551">
    <property type="entry name" value="PadR"/>
    <property type="match status" value="1"/>
</dbReference>
<proteinExistence type="predicted"/>
<feature type="domain" description="Transcription regulator PadR N-terminal" evidence="1">
    <location>
        <begin position="22"/>
        <end position="93"/>
    </location>
</feature>
<comment type="caution">
    <text evidence="2">The sequence shown here is derived from an EMBL/GenBank/DDBJ whole genome shotgun (WGS) entry which is preliminary data.</text>
</comment>
<dbReference type="InterPro" id="IPR052509">
    <property type="entry name" value="Metal_resp_DNA-bind_regulator"/>
</dbReference>
<dbReference type="Gene3D" id="1.10.10.10">
    <property type="entry name" value="Winged helix-like DNA-binding domain superfamily/Winged helix DNA-binding domain"/>
    <property type="match status" value="1"/>
</dbReference>
<evidence type="ECO:0000313" key="2">
    <source>
        <dbReference type="EMBL" id="MUN36941.1"/>
    </source>
</evidence>
<dbReference type="InterPro" id="IPR036390">
    <property type="entry name" value="WH_DNA-bd_sf"/>
</dbReference>